<comment type="caution">
    <text evidence="1">The sequence shown here is derived from an EMBL/GenBank/DDBJ whole genome shotgun (WGS) entry which is preliminary data.</text>
</comment>
<proteinExistence type="predicted"/>
<dbReference type="AlphaFoldDB" id="A0A845F2R3"/>
<name>A0A845F2R3_9BACL</name>
<dbReference type="RefSeq" id="WP_160920454.1">
    <property type="nucleotide sequence ID" value="NZ_WMEY01000005.1"/>
</dbReference>
<dbReference type="EMBL" id="WMEY01000005">
    <property type="protein sequence ID" value="MYL65081.1"/>
    <property type="molecule type" value="Genomic_DNA"/>
</dbReference>
<gene>
    <name evidence="1" type="ORF">GLW07_17115</name>
</gene>
<evidence type="ECO:0000313" key="2">
    <source>
        <dbReference type="Proteomes" id="UP000447833"/>
    </source>
</evidence>
<reference evidence="1 2" key="1">
    <citation type="submission" date="2019-11" db="EMBL/GenBank/DDBJ databases">
        <title>Genome sequences of 17 halophilic strains isolated from different environments.</title>
        <authorList>
            <person name="Furrow R.E."/>
        </authorList>
    </citation>
    <scope>NUCLEOTIDE SEQUENCE [LARGE SCALE GENOMIC DNA]</scope>
    <source>
        <strain evidence="1 2">22506_14_FS</strain>
    </source>
</reference>
<organism evidence="1 2">
    <name type="scientific">Guptibacillus hwajinpoensis</name>
    <dbReference type="NCBI Taxonomy" id="208199"/>
    <lineage>
        <taxon>Bacteria</taxon>
        <taxon>Bacillati</taxon>
        <taxon>Bacillota</taxon>
        <taxon>Bacilli</taxon>
        <taxon>Bacillales</taxon>
        <taxon>Guptibacillaceae</taxon>
        <taxon>Guptibacillus</taxon>
    </lineage>
</organism>
<sequence length="52" mass="5946">MMVITWRKFSFGDMAEIVVLFVLSVMKGEPVFSSENIAIVHGMLTFYSLLFL</sequence>
<accession>A0A845F2R3</accession>
<dbReference type="Proteomes" id="UP000447833">
    <property type="component" value="Unassembled WGS sequence"/>
</dbReference>
<protein>
    <submittedName>
        <fullName evidence="1">Uncharacterized protein</fullName>
    </submittedName>
</protein>
<evidence type="ECO:0000313" key="1">
    <source>
        <dbReference type="EMBL" id="MYL65081.1"/>
    </source>
</evidence>